<proteinExistence type="predicted"/>
<dbReference type="EMBL" id="JAMPLM010000001">
    <property type="protein sequence ID" value="MEP1056928.1"/>
    <property type="molecule type" value="Genomic_DNA"/>
</dbReference>
<keyword evidence="3" id="KW-1185">Reference proteome</keyword>
<feature type="domain" description="Mo-dependent nitrogenase C-terminal" evidence="1">
    <location>
        <begin position="44"/>
        <end position="125"/>
    </location>
</feature>
<protein>
    <submittedName>
        <fullName evidence="2">Mo-dependent nitrogenase C-terminal domain-containing protein</fullName>
    </submittedName>
</protein>
<sequence length="125" mass="14270">MNHSNATAASAQVEQFVWITTETALDLTTSSQQVTPRINRFAPLQPIRQWLDNIAIHDAGTARTFCQIIPGRCPFERTIKLFDRTLFSIPPLCKLNPFYEQVVALRFRSLCYLADECGEDVSRYC</sequence>
<dbReference type="RefSeq" id="WP_190453372.1">
    <property type="nucleotide sequence ID" value="NZ_JAMPLM010000001.1"/>
</dbReference>
<evidence type="ECO:0000313" key="2">
    <source>
        <dbReference type="EMBL" id="MEP1056928.1"/>
    </source>
</evidence>
<evidence type="ECO:0000313" key="3">
    <source>
        <dbReference type="Proteomes" id="UP001476950"/>
    </source>
</evidence>
<reference evidence="2 3" key="1">
    <citation type="submission" date="2022-04" db="EMBL/GenBank/DDBJ databases">
        <title>Positive selection, recombination, and allopatry shape intraspecific diversity of widespread and dominant cyanobacteria.</title>
        <authorList>
            <person name="Wei J."/>
            <person name="Shu W."/>
            <person name="Hu C."/>
        </authorList>
    </citation>
    <scope>NUCLEOTIDE SEQUENCE [LARGE SCALE GENOMIC DNA]</scope>
    <source>
        <strain evidence="2 3">AS-A4</strain>
    </source>
</reference>
<organism evidence="2 3">
    <name type="scientific">Stenomitos frigidus AS-A4</name>
    <dbReference type="NCBI Taxonomy" id="2933935"/>
    <lineage>
        <taxon>Bacteria</taxon>
        <taxon>Bacillati</taxon>
        <taxon>Cyanobacteriota</taxon>
        <taxon>Cyanophyceae</taxon>
        <taxon>Leptolyngbyales</taxon>
        <taxon>Leptolyngbyaceae</taxon>
        <taxon>Stenomitos</taxon>
    </lineage>
</organism>
<dbReference type="InterPro" id="IPR009717">
    <property type="entry name" value="Mo-dep_Nase_C"/>
</dbReference>
<comment type="caution">
    <text evidence="2">The sequence shown here is derived from an EMBL/GenBank/DDBJ whole genome shotgun (WGS) entry which is preliminary data.</text>
</comment>
<evidence type="ECO:0000259" key="1">
    <source>
        <dbReference type="Pfam" id="PF06967"/>
    </source>
</evidence>
<name>A0ABV0KCG5_9CYAN</name>
<dbReference type="Pfam" id="PF06967">
    <property type="entry name" value="Mo-nitro_C"/>
    <property type="match status" value="1"/>
</dbReference>
<accession>A0ABV0KCG5</accession>
<gene>
    <name evidence="2" type="ORF">NDI38_00660</name>
</gene>
<dbReference type="Proteomes" id="UP001476950">
    <property type="component" value="Unassembled WGS sequence"/>
</dbReference>